<dbReference type="EMBL" id="JAOYFB010000037">
    <property type="protein sequence ID" value="KAK4024299.1"/>
    <property type="molecule type" value="Genomic_DNA"/>
</dbReference>
<organism evidence="1 2">
    <name type="scientific">Daphnia magna</name>
    <dbReference type="NCBI Taxonomy" id="35525"/>
    <lineage>
        <taxon>Eukaryota</taxon>
        <taxon>Metazoa</taxon>
        <taxon>Ecdysozoa</taxon>
        <taxon>Arthropoda</taxon>
        <taxon>Crustacea</taxon>
        <taxon>Branchiopoda</taxon>
        <taxon>Diplostraca</taxon>
        <taxon>Cladocera</taxon>
        <taxon>Anomopoda</taxon>
        <taxon>Daphniidae</taxon>
        <taxon>Daphnia</taxon>
    </lineage>
</organism>
<name>A0ABR0AGN6_9CRUS</name>
<comment type="caution">
    <text evidence="1">The sequence shown here is derived from an EMBL/GenBank/DDBJ whole genome shotgun (WGS) entry which is preliminary data.</text>
</comment>
<reference evidence="1 2" key="1">
    <citation type="journal article" date="2023" name="Nucleic Acids Res.">
        <title>The hologenome of Daphnia magna reveals possible DNA methylation and microbiome-mediated evolution of the host genome.</title>
        <authorList>
            <person name="Chaturvedi A."/>
            <person name="Li X."/>
            <person name="Dhandapani V."/>
            <person name="Marshall H."/>
            <person name="Kissane S."/>
            <person name="Cuenca-Cambronero M."/>
            <person name="Asole G."/>
            <person name="Calvet F."/>
            <person name="Ruiz-Romero M."/>
            <person name="Marangio P."/>
            <person name="Guigo R."/>
            <person name="Rago D."/>
            <person name="Mirbahai L."/>
            <person name="Eastwood N."/>
            <person name="Colbourne J.K."/>
            <person name="Zhou J."/>
            <person name="Mallon E."/>
            <person name="Orsini L."/>
        </authorList>
    </citation>
    <scope>NUCLEOTIDE SEQUENCE [LARGE SCALE GENOMIC DNA]</scope>
    <source>
        <strain evidence="1">LRV0_1</strain>
    </source>
</reference>
<keyword evidence="2" id="KW-1185">Reference proteome</keyword>
<gene>
    <name evidence="1" type="ORF">OUZ56_009682</name>
</gene>
<evidence type="ECO:0000313" key="2">
    <source>
        <dbReference type="Proteomes" id="UP001234178"/>
    </source>
</evidence>
<evidence type="ECO:0000313" key="1">
    <source>
        <dbReference type="EMBL" id="KAK4024299.1"/>
    </source>
</evidence>
<protein>
    <submittedName>
        <fullName evidence="1">Uncharacterized protein</fullName>
    </submittedName>
</protein>
<proteinExistence type="predicted"/>
<sequence length="121" mass="13555">MSRTSDGRNVLYGAPAQNPPVAPAKILLVAPAQTPKFVESNTGLLRPNRNLYTYTSGIWKSQNYFISMLAVSYQIESGLLDTFPSATREIRVLDLDERTVYKIIAFMKKVFVLNTINANKL</sequence>
<accession>A0ABR0AGN6</accession>
<dbReference type="Proteomes" id="UP001234178">
    <property type="component" value="Unassembled WGS sequence"/>
</dbReference>